<feature type="domain" description="MSP" evidence="5">
    <location>
        <begin position="48"/>
        <end position="175"/>
    </location>
</feature>
<dbReference type="OrthoDB" id="264603at2759"/>
<dbReference type="Pfam" id="PF00635">
    <property type="entry name" value="Motile_Sperm"/>
    <property type="match status" value="1"/>
</dbReference>
<dbReference type="SUPFAM" id="SSF49354">
    <property type="entry name" value="PapD-like"/>
    <property type="match status" value="1"/>
</dbReference>
<dbReference type="PANTHER" id="PTHR10809">
    <property type="entry name" value="VESICLE-ASSOCIATED MEMBRANE PROTEIN-ASSOCIATED PROTEIN"/>
    <property type="match status" value="1"/>
</dbReference>
<dbReference type="InterPro" id="IPR013783">
    <property type="entry name" value="Ig-like_fold"/>
</dbReference>
<proteinExistence type="inferred from homology"/>
<evidence type="ECO:0000256" key="2">
    <source>
        <dbReference type="SAM" id="Coils"/>
    </source>
</evidence>
<gene>
    <name evidence="6" type="ORF">MUK42_10738</name>
</gene>
<keyword evidence="4" id="KW-0472">Membrane</keyword>
<evidence type="ECO:0000256" key="4">
    <source>
        <dbReference type="SAM" id="Phobius"/>
    </source>
</evidence>
<feature type="region of interest" description="Disordered" evidence="3">
    <location>
        <begin position="179"/>
        <end position="199"/>
    </location>
</feature>
<evidence type="ECO:0000259" key="5">
    <source>
        <dbReference type="PROSITE" id="PS50202"/>
    </source>
</evidence>
<dbReference type="FunFam" id="2.60.40.10:FF:000813">
    <property type="entry name" value="Vesicle-associated protein 1-1"/>
    <property type="match status" value="1"/>
</dbReference>
<keyword evidence="2" id="KW-0175">Coiled coil</keyword>
<feature type="coiled-coil region" evidence="2">
    <location>
        <begin position="230"/>
        <end position="264"/>
    </location>
</feature>
<comment type="similarity">
    <text evidence="1">Belongs to the VAMP-associated protein (VAP) (TC 9.B.17) family.</text>
</comment>
<dbReference type="InterPro" id="IPR008962">
    <property type="entry name" value="PapD-like_sf"/>
</dbReference>
<dbReference type="InterPro" id="IPR000535">
    <property type="entry name" value="MSP_dom"/>
</dbReference>
<keyword evidence="7" id="KW-1185">Reference proteome</keyword>
<dbReference type="PROSITE" id="PS50202">
    <property type="entry name" value="MSP"/>
    <property type="match status" value="1"/>
</dbReference>
<protein>
    <submittedName>
        <fullName evidence="6">MSP domain containing protein</fullName>
    </submittedName>
</protein>
<dbReference type="Proteomes" id="UP001055439">
    <property type="component" value="Chromosome 7"/>
</dbReference>
<dbReference type="PANTHER" id="PTHR10809:SF160">
    <property type="entry name" value="VESICLE-ASSOCIATED PROTEIN 1-3"/>
    <property type="match status" value="1"/>
</dbReference>
<dbReference type="GO" id="GO:0061817">
    <property type="term" value="P:endoplasmic reticulum-plasma membrane tethering"/>
    <property type="evidence" value="ECO:0007669"/>
    <property type="project" value="TreeGrafter"/>
</dbReference>
<keyword evidence="4" id="KW-0812">Transmembrane</keyword>
<dbReference type="EMBL" id="CP097509">
    <property type="protein sequence ID" value="URE14081.1"/>
    <property type="molecule type" value="Genomic_DNA"/>
</dbReference>
<dbReference type="Gene3D" id="2.60.40.10">
    <property type="entry name" value="Immunoglobulins"/>
    <property type="match status" value="1"/>
</dbReference>
<dbReference type="GO" id="GO:0005789">
    <property type="term" value="C:endoplasmic reticulum membrane"/>
    <property type="evidence" value="ECO:0007669"/>
    <property type="project" value="InterPro"/>
</dbReference>
<name>A0A9E7GF84_9LILI</name>
<dbReference type="AlphaFoldDB" id="A0A9E7GF84"/>
<keyword evidence="4" id="KW-1133">Transmembrane helix</keyword>
<evidence type="ECO:0000256" key="3">
    <source>
        <dbReference type="SAM" id="MobiDB-lite"/>
    </source>
</evidence>
<accession>A0A9E7GF84</accession>
<dbReference type="GO" id="GO:0090158">
    <property type="term" value="P:endoplasmic reticulum membrane organization"/>
    <property type="evidence" value="ECO:0007669"/>
    <property type="project" value="TreeGrafter"/>
</dbReference>
<feature type="transmembrane region" description="Helical" evidence="4">
    <location>
        <begin position="264"/>
        <end position="284"/>
    </location>
</feature>
<reference evidence="6" key="1">
    <citation type="submission" date="2022-05" db="EMBL/GenBank/DDBJ databases">
        <title>The Musa troglodytarum L. genome provides insights into the mechanism of non-climacteric behaviour and enrichment of carotenoids.</title>
        <authorList>
            <person name="Wang J."/>
        </authorList>
    </citation>
    <scope>NUCLEOTIDE SEQUENCE</scope>
    <source>
        <tissue evidence="6">Leaf</tissue>
    </source>
</reference>
<sequence length="287" mass="32642">MISGGLLKIHPSELKLPCKCSRLSLYDLNRLVFFGFWSCKRCLAGIEFLILMMFDCVRLPARLSREVEVKRQSSCCMQLTNKTDTYVAFKVKTTSPKKYSVRPNMGIVQPRSAITITVTMQAQKEAPPDYQTKDKFLIQSVIANDGATTKDITAEMFNKAPDKVVEEFKLRVVYIPANPPSPVPEESEEGISPRPSMLENKTQSSTLFDAVSRSLEEAPRDEFQEEETIISKLTEEKKYAMQQNKKLQKELELLRQERRKNRSGFSVTFVTIVALLGIIIGFLIKKT</sequence>
<dbReference type="GO" id="GO:0005886">
    <property type="term" value="C:plasma membrane"/>
    <property type="evidence" value="ECO:0007669"/>
    <property type="project" value="TreeGrafter"/>
</dbReference>
<evidence type="ECO:0000313" key="7">
    <source>
        <dbReference type="Proteomes" id="UP001055439"/>
    </source>
</evidence>
<evidence type="ECO:0000256" key="1">
    <source>
        <dbReference type="ARBA" id="ARBA00008932"/>
    </source>
</evidence>
<organism evidence="6 7">
    <name type="scientific">Musa troglodytarum</name>
    <name type="common">fe'i banana</name>
    <dbReference type="NCBI Taxonomy" id="320322"/>
    <lineage>
        <taxon>Eukaryota</taxon>
        <taxon>Viridiplantae</taxon>
        <taxon>Streptophyta</taxon>
        <taxon>Embryophyta</taxon>
        <taxon>Tracheophyta</taxon>
        <taxon>Spermatophyta</taxon>
        <taxon>Magnoliopsida</taxon>
        <taxon>Liliopsida</taxon>
        <taxon>Zingiberales</taxon>
        <taxon>Musaceae</taxon>
        <taxon>Musa</taxon>
    </lineage>
</organism>
<dbReference type="InterPro" id="IPR016763">
    <property type="entry name" value="VAP"/>
</dbReference>
<evidence type="ECO:0000313" key="6">
    <source>
        <dbReference type="EMBL" id="URE14081.1"/>
    </source>
</evidence>